<evidence type="ECO:0000313" key="1">
    <source>
        <dbReference type="EMBL" id="KAF9668031.1"/>
    </source>
</evidence>
<organism evidence="1 2">
    <name type="scientific">Salix dunnii</name>
    <dbReference type="NCBI Taxonomy" id="1413687"/>
    <lineage>
        <taxon>Eukaryota</taxon>
        <taxon>Viridiplantae</taxon>
        <taxon>Streptophyta</taxon>
        <taxon>Embryophyta</taxon>
        <taxon>Tracheophyta</taxon>
        <taxon>Spermatophyta</taxon>
        <taxon>Magnoliopsida</taxon>
        <taxon>eudicotyledons</taxon>
        <taxon>Gunneridae</taxon>
        <taxon>Pentapetalae</taxon>
        <taxon>rosids</taxon>
        <taxon>fabids</taxon>
        <taxon>Malpighiales</taxon>
        <taxon>Salicaceae</taxon>
        <taxon>Saliceae</taxon>
        <taxon>Salix</taxon>
    </lineage>
</organism>
<proteinExistence type="predicted"/>
<evidence type="ECO:0000313" key="2">
    <source>
        <dbReference type="Proteomes" id="UP000657918"/>
    </source>
</evidence>
<keyword evidence="2" id="KW-1185">Reference proteome</keyword>
<comment type="caution">
    <text evidence="1">The sequence shown here is derived from an EMBL/GenBank/DDBJ whole genome shotgun (WGS) entry which is preliminary data.</text>
</comment>
<accession>A0A835MNZ8</accession>
<sequence length="83" mass="9653">MAIKVTVFLQRQIQSTKSEYKQLSIQHHEKYFQSSIGSILKRASTALASHNIMITRRTQQVICHFWAQVFNDPLLPLDKNILI</sequence>
<name>A0A835MNZ8_9ROSI</name>
<gene>
    <name evidence="1" type="ORF">SADUNF_Sadunf15G0084500</name>
</gene>
<dbReference type="EMBL" id="JADGMS010000015">
    <property type="protein sequence ID" value="KAF9668031.1"/>
    <property type="molecule type" value="Genomic_DNA"/>
</dbReference>
<reference evidence="1 2" key="1">
    <citation type="submission" date="2020-10" db="EMBL/GenBank/DDBJ databases">
        <title>Plant Genome Project.</title>
        <authorList>
            <person name="Zhang R.-G."/>
        </authorList>
    </citation>
    <scope>NUCLEOTIDE SEQUENCE [LARGE SCALE GENOMIC DNA]</scope>
    <source>
        <strain evidence="1">FAFU-HL-1</strain>
        <tissue evidence="1">Leaf</tissue>
    </source>
</reference>
<protein>
    <submittedName>
        <fullName evidence="1">Uncharacterized protein</fullName>
    </submittedName>
</protein>
<dbReference type="AlphaFoldDB" id="A0A835MNZ8"/>
<dbReference type="Proteomes" id="UP000657918">
    <property type="component" value="Unassembled WGS sequence"/>
</dbReference>